<reference evidence="2" key="1">
    <citation type="submission" date="2021-11" db="EMBL/GenBank/DDBJ databases">
        <title>Cultivation dependent microbiological survey of springs from the worlds oldest radium mine currently devoted to the extraction of radon-saturated water.</title>
        <authorList>
            <person name="Kapinusova G."/>
            <person name="Smrhova T."/>
            <person name="Strejcek M."/>
            <person name="Suman J."/>
            <person name="Jani K."/>
            <person name="Pajer P."/>
            <person name="Uhlik O."/>
        </authorList>
    </citation>
    <scope>NUCLEOTIDE SEQUENCE [LARGE SCALE GENOMIC DNA]</scope>
    <source>
        <strain evidence="2">J379</strain>
    </source>
</reference>
<protein>
    <recommendedName>
        <fullName evidence="3">Lipoprotein</fullName>
    </recommendedName>
</protein>
<evidence type="ECO:0008006" key="3">
    <source>
        <dbReference type="Google" id="ProtNLM"/>
    </source>
</evidence>
<dbReference type="Proteomes" id="UP001058860">
    <property type="component" value="Chromosome"/>
</dbReference>
<keyword evidence="2" id="KW-1185">Reference proteome</keyword>
<evidence type="ECO:0000313" key="1">
    <source>
        <dbReference type="EMBL" id="UUY04432.1"/>
    </source>
</evidence>
<name>A0ABY5PJA8_9ACTN</name>
<sequence>MLSRGAVLAVLLAGCGAPDEPLPVACRADTDAYATALQAAPDAVQLDGTTLAECVRRSTSDAELVSIGATLTSLGEQLELRAVGGDRTAALQLGYLIGAAARAARDTEGIHAELAYRLERSGAALTDRPNGVEDDLRRGIRAGSAGG</sequence>
<dbReference type="EMBL" id="CP088295">
    <property type="protein sequence ID" value="UUY04432.1"/>
    <property type="molecule type" value="Genomic_DNA"/>
</dbReference>
<organism evidence="1 2">
    <name type="scientific">Svornostia abyssi</name>
    <dbReference type="NCBI Taxonomy" id="2898438"/>
    <lineage>
        <taxon>Bacteria</taxon>
        <taxon>Bacillati</taxon>
        <taxon>Actinomycetota</taxon>
        <taxon>Thermoleophilia</taxon>
        <taxon>Solirubrobacterales</taxon>
        <taxon>Baekduiaceae</taxon>
        <taxon>Svornostia</taxon>
    </lineage>
</organism>
<dbReference type="PROSITE" id="PS51257">
    <property type="entry name" value="PROKAR_LIPOPROTEIN"/>
    <property type="match status" value="1"/>
</dbReference>
<proteinExistence type="predicted"/>
<accession>A0ABY5PJA8</accession>
<gene>
    <name evidence="1" type="ORF">LRS13_02550</name>
</gene>
<dbReference type="RefSeq" id="WP_353864915.1">
    <property type="nucleotide sequence ID" value="NZ_CP088295.1"/>
</dbReference>
<evidence type="ECO:0000313" key="2">
    <source>
        <dbReference type="Proteomes" id="UP001058860"/>
    </source>
</evidence>